<gene>
    <name evidence="2" type="ORF">S7711_10512</name>
</gene>
<dbReference type="OrthoDB" id="5315444at2759"/>
<dbReference type="EMBL" id="KL648706">
    <property type="protein sequence ID" value="KEY65297.1"/>
    <property type="molecule type" value="Genomic_DNA"/>
</dbReference>
<feature type="region of interest" description="Disordered" evidence="1">
    <location>
        <begin position="1"/>
        <end position="26"/>
    </location>
</feature>
<dbReference type="Proteomes" id="UP000028045">
    <property type="component" value="Unassembled WGS sequence"/>
</dbReference>
<accession>A0A084AJ18</accession>
<dbReference type="HOGENOM" id="CLU_102235_0_0_1"/>
<sequence length="192" mass="21444">MPKPRTSKGKGKGKSSASGQEFSSEGYMQYPSIQKYESDINIRTLDNSTDTMWGNIIPLYFTVQNGFGTDVQRQGAPGAPKSKLPQVNRRIIHDKKTKVHLVSDHHVDHEENFATKAEILETLTERLASAAAANDDKEPVYGVIAIGHICQFYKMMPGETELEDLTGGRTLHFLHDESEITEFLQDIAEMTC</sequence>
<protein>
    <submittedName>
        <fullName evidence="2">Uncharacterized protein</fullName>
    </submittedName>
</protein>
<evidence type="ECO:0000256" key="1">
    <source>
        <dbReference type="SAM" id="MobiDB-lite"/>
    </source>
</evidence>
<keyword evidence="3" id="KW-1185">Reference proteome</keyword>
<reference evidence="2 3" key="1">
    <citation type="journal article" date="2014" name="BMC Genomics">
        <title>Comparative genome sequencing reveals chemotype-specific gene clusters in the toxigenic black mold Stachybotrys.</title>
        <authorList>
            <person name="Semeiks J."/>
            <person name="Borek D."/>
            <person name="Otwinowski Z."/>
            <person name="Grishin N.V."/>
        </authorList>
    </citation>
    <scope>NUCLEOTIDE SEQUENCE [LARGE SCALE GENOMIC DNA]</scope>
    <source>
        <strain evidence="3">CBS 109288 / IBT 7711</strain>
    </source>
</reference>
<name>A0A084AJ18_STACB</name>
<organism evidence="2 3">
    <name type="scientific">Stachybotrys chartarum (strain CBS 109288 / IBT 7711)</name>
    <name type="common">Toxic black mold</name>
    <name type="synonym">Stilbospora chartarum</name>
    <dbReference type="NCBI Taxonomy" id="1280523"/>
    <lineage>
        <taxon>Eukaryota</taxon>
        <taxon>Fungi</taxon>
        <taxon>Dikarya</taxon>
        <taxon>Ascomycota</taxon>
        <taxon>Pezizomycotina</taxon>
        <taxon>Sordariomycetes</taxon>
        <taxon>Hypocreomycetidae</taxon>
        <taxon>Hypocreales</taxon>
        <taxon>Stachybotryaceae</taxon>
        <taxon>Stachybotrys</taxon>
    </lineage>
</organism>
<evidence type="ECO:0000313" key="2">
    <source>
        <dbReference type="EMBL" id="KEY65297.1"/>
    </source>
</evidence>
<proteinExistence type="predicted"/>
<evidence type="ECO:0000313" key="3">
    <source>
        <dbReference type="Proteomes" id="UP000028045"/>
    </source>
</evidence>
<feature type="compositionally biased region" description="Basic residues" evidence="1">
    <location>
        <begin position="1"/>
        <end position="13"/>
    </location>
</feature>
<dbReference type="AlphaFoldDB" id="A0A084AJ18"/>